<dbReference type="PANTHER" id="PTHR30086">
    <property type="entry name" value="ARGININE EXPORTER PROTEIN ARGO"/>
    <property type="match status" value="1"/>
</dbReference>
<dbReference type="EMBL" id="CP006272">
    <property type="protein sequence ID" value="AGZ43475.1"/>
    <property type="molecule type" value="Genomic_DNA"/>
</dbReference>
<keyword evidence="3 6" id="KW-0812">Transmembrane</keyword>
<dbReference type="AlphaFoldDB" id="U5W644"/>
<dbReference type="KEGG" id="afs:AFR_26055"/>
<evidence type="ECO:0000313" key="8">
    <source>
        <dbReference type="Proteomes" id="UP000017746"/>
    </source>
</evidence>
<dbReference type="PANTHER" id="PTHR30086:SF20">
    <property type="entry name" value="ARGININE EXPORTER PROTEIN ARGO-RELATED"/>
    <property type="match status" value="1"/>
</dbReference>
<proteinExistence type="predicted"/>
<dbReference type="GO" id="GO:0005886">
    <property type="term" value="C:plasma membrane"/>
    <property type="evidence" value="ECO:0007669"/>
    <property type="project" value="UniProtKB-SubCell"/>
</dbReference>
<dbReference type="eggNOG" id="COG1280">
    <property type="taxonomic scope" value="Bacteria"/>
</dbReference>
<evidence type="ECO:0000256" key="4">
    <source>
        <dbReference type="ARBA" id="ARBA00022989"/>
    </source>
</evidence>
<gene>
    <name evidence="7" type="ORF">AFR_26055</name>
</gene>
<evidence type="ECO:0000256" key="2">
    <source>
        <dbReference type="ARBA" id="ARBA00022475"/>
    </source>
</evidence>
<evidence type="ECO:0000256" key="3">
    <source>
        <dbReference type="ARBA" id="ARBA00022692"/>
    </source>
</evidence>
<reference evidence="7 8" key="1">
    <citation type="journal article" date="2014" name="J. Biotechnol.">
        <title>Complete genome sequence of the actinobacterium Actinoplanes friuliensis HAG 010964, producer of the lipopeptide antibiotic friulimycin.</title>
        <authorList>
            <person name="Ruckert C."/>
            <person name="Szczepanowski R."/>
            <person name="Albersmeier A."/>
            <person name="Goesmann A."/>
            <person name="Fischer N."/>
            <person name="Steinkamper A."/>
            <person name="Puhler A."/>
            <person name="Biener R."/>
            <person name="Schwartz D."/>
            <person name="Kalinowski J."/>
        </authorList>
    </citation>
    <scope>NUCLEOTIDE SEQUENCE [LARGE SCALE GENOMIC DNA]</scope>
    <source>
        <strain evidence="7 8">DSM 7358</strain>
    </source>
</reference>
<protein>
    <submittedName>
        <fullName evidence="7">Lysine exporter protein LysE/YggA</fullName>
    </submittedName>
</protein>
<dbReference type="PIRSF" id="PIRSF006324">
    <property type="entry name" value="LeuE"/>
    <property type="match status" value="1"/>
</dbReference>
<name>U5W644_9ACTN</name>
<feature type="transmembrane region" description="Helical" evidence="6">
    <location>
        <begin position="138"/>
        <end position="160"/>
    </location>
</feature>
<feature type="transmembrane region" description="Helical" evidence="6">
    <location>
        <begin position="172"/>
        <end position="194"/>
    </location>
</feature>
<keyword evidence="8" id="KW-1185">Reference proteome</keyword>
<evidence type="ECO:0000256" key="6">
    <source>
        <dbReference type="SAM" id="Phobius"/>
    </source>
</evidence>
<feature type="transmembrane region" description="Helical" evidence="6">
    <location>
        <begin position="61"/>
        <end position="87"/>
    </location>
</feature>
<comment type="subcellular location">
    <subcellularLocation>
        <location evidence="1">Cell membrane</location>
        <topology evidence="1">Multi-pass membrane protein</topology>
    </subcellularLocation>
</comment>
<dbReference type="InterPro" id="IPR001123">
    <property type="entry name" value="LeuE-type"/>
</dbReference>
<evidence type="ECO:0000256" key="1">
    <source>
        <dbReference type="ARBA" id="ARBA00004651"/>
    </source>
</evidence>
<feature type="transmembrane region" description="Helical" evidence="6">
    <location>
        <begin position="99"/>
        <end position="117"/>
    </location>
</feature>
<keyword evidence="4 6" id="KW-1133">Transmembrane helix</keyword>
<dbReference type="PATRIC" id="fig|1246995.3.peg.5280"/>
<dbReference type="Pfam" id="PF01810">
    <property type="entry name" value="LysE"/>
    <property type="match status" value="1"/>
</dbReference>
<accession>U5W644</accession>
<organism evidence="7 8">
    <name type="scientific">Actinoplanes friuliensis DSM 7358</name>
    <dbReference type="NCBI Taxonomy" id="1246995"/>
    <lineage>
        <taxon>Bacteria</taxon>
        <taxon>Bacillati</taxon>
        <taxon>Actinomycetota</taxon>
        <taxon>Actinomycetes</taxon>
        <taxon>Micromonosporales</taxon>
        <taxon>Micromonosporaceae</taxon>
        <taxon>Actinoplanes</taxon>
    </lineage>
</organism>
<dbReference type="Proteomes" id="UP000017746">
    <property type="component" value="Chromosome"/>
</dbReference>
<dbReference type="GO" id="GO:0015171">
    <property type="term" value="F:amino acid transmembrane transporter activity"/>
    <property type="evidence" value="ECO:0007669"/>
    <property type="project" value="TreeGrafter"/>
</dbReference>
<keyword evidence="2" id="KW-1003">Cell membrane</keyword>
<sequence length="226" mass="23163">MPSDRGAAGRRTSPVRSYGVIMTTVTQLVAFCGVVSLGAMSPGPDFAVVVRRSALRGRTEGMAAAAGIATGVFLWAVAAAAGVAALVATVPVVLTTIRYAGAAYLAYLGIRALLAAFRPAPDGLAVAPGTTGGAFRDGLLCNALNPKAAVFFLALLPQFLPAHPTAVDTLTLSLLAVAVTLVWFFTVANLVAAFRRLFARSRVRRTIDGLSGAALLGLGARLALAR</sequence>
<dbReference type="HOGENOM" id="CLU_079569_3_0_11"/>
<dbReference type="STRING" id="1246995.AFR_26055"/>
<evidence type="ECO:0000256" key="5">
    <source>
        <dbReference type="ARBA" id="ARBA00023136"/>
    </source>
</evidence>
<evidence type="ECO:0000313" key="7">
    <source>
        <dbReference type="EMBL" id="AGZ43475.1"/>
    </source>
</evidence>
<keyword evidence="5 6" id="KW-0472">Membrane</keyword>
<feature type="transmembrane region" description="Helical" evidence="6">
    <location>
        <begin position="20"/>
        <end position="40"/>
    </location>
</feature>